<feature type="transmembrane region" description="Helical" evidence="1">
    <location>
        <begin position="329"/>
        <end position="353"/>
    </location>
</feature>
<dbReference type="EMBL" id="VJWX01000282">
    <property type="protein sequence ID" value="TVT38805.1"/>
    <property type="molecule type" value="Genomic_DNA"/>
</dbReference>
<feature type="transmembrane region" description="Helical" evidence="1">
    <location>
        <begin position="16"/>
        <end position="35"/>
    </location>
</feature>
<feature type="transmembrane region" description="Helical" evidence="1">
    <location>
        <begin position="55"/>
        <end position="78"/>
    </location>
</feature>
<dbReference type="GO" id="GO:0016747">
    <property type="term" value="F:acyltransferase activity, transferring groups other than amino-acyl groups"/>
    <property type="evidence" value="ECO:0007669"/>
    <property type="project" value="InterPro"/>
</dbReference>
<dbReference type="Pfam" id="PF01757">
    <property type="entry name" value="Acyl_transf_3"/>
    <property type="match status" value="1"/>
</dbReference>
<evidence type="ECO:0000259" key="2">
    <source>
        <dbReference type="Pfam" id="PF01757"/>
    </source>
</evidence>
<feature type="domain" description="Acyltransferase 3" evidence="2">
    <location>
        <begin position="15"/>
        <end position="350"/>
    </location>
</feature>
<keyword evidence="3" id="KW-0012">Acyltransferase</keyword>
<sequence length="434" mass="45657">MRPSLPKPSIRGRDTFLDVVRAGAILAVITQHWLMPVLSYDHGRLATGNALATPGWAAITWLSNVMPLVFFAGGAANLLSFRRAPSARDWLAGRITRLLIPVLPLAAVWLGVPALLRGFGIPEQPLQIAGVIAGQLLWFLGVYVITVLATPVMIAAHRRWGLAVPAVLTALAALVDFARFDGWGLLGYANAVFVWLAVHQLGFHYVEGRLGSLRPHGAALLAVAGFGVTAALVAFGPYPMSMIGMPGAAVSNMSPPTVVLVSLAVGQIGLVVALRSRLCALAARPTAGAALRWIGARFMTVYLWHMPALVVVAGISVVGFGYATPAPGTLRWLAAAPVWLAATGLVLSVLLRLFGRFETRGHSAEAIASTHRLIAAALLSATGLLGLAARGFTTPADGTVLDGPLPWVLLILTGVLLTTGRTARQIGARDVYYG</sequence>
<name>A0A558BQN9_9PSEU</name>
<reference evidence="3 4" key="2">
    <citation type="submission" date="2019-08" db="EMBL/GenBank/DDBJ databases">
        <title>Amycolatopsis acidicola sp. nov., isolated from peat swamp forest soil.</title>
        <authorList>
            <person name="Srisuk N."/>
        </authorList>
    </citation>
    <scope>NUCLEOTIDE SEQUENCE [LARGE SCALE GENOMIC DNA]</scope>
    <source>
        <strain evidence="3 4">TBRC 6029</strain>
    </source>
</reference>
<evidence type="ECO:0000256" key="1">
    <source>
        <dbReference type="SAM" id="Phobius"/>
    </source>
</evidence>
<accession>A0A558BQN9</accession>
<dbReference type="OrthoDB" id="8206682at2"/>
<protein>
    <submittedName>
        <fullName evidence="3">Acyltransferase</fullName>
    </submittedName>
</protein>
<feature type="transmembrane region" description="Helical" evidence="1">
    <location>
        <begin position="128"/>
        <end position="148"/>
    </location>
</feature>
<feature type="transmembrane region" description="Helical" evidence="1">
    <location>
        <begin position="160"/>
        <end position="180"/>
    </location>
</feature>
<dbReference type="InterPro" id="IPR002656">
    <property type="entry name" value="Acyl_transf_3_dom"/>
</dbReference>
<dbReference type="RefSeq" id="WP_144591001.1">
    <property type="nucleotide sequence ID" value="NZ_VJWX01000282.1"/>
</dbReference>
<reference evidence="3 4" key="1">
    <citation type="submission" date="2019-07" db="EMBL/GenBank/DDBJ databases">
        <authorList>
            <person name="Duangmal K."/>
            <person name="Teo W.F.A."/>
        </authorList>
    </citation>
    <scope>NUCLEOTIDE SEQUENCE [LARGE SCALE GENOMIC DNA]</scope>
    <source>
        <strain evidence="3 4">TBRC 6029</strain>
    </source>
</reference>
<keyword evidence="4" id="KW-1185">Reference proteome</keyword>
<evidence type="ECO:0000313" key="3">
    <source>
        <dbReference type="EMBL" id="TVT38805.1"/>
    </source>
</evidence>
<gene>
    <name evidence="3" type="ORF">FNH05_24180</name>
</gene>
<feature type="transmembrane region" description="Helical" evidence="1">
    <location>
        <begin position="301"/>
        <end position="323"/>
    </location>
</feature>
<feature type="transmembrane region" description="Helical" evidence="1">
    <location>
        <begin position="186"/>
        <end position="206"/>
    </location>
</feature>
<feature type="transmembrane region" description="Helical" evidence="1">
    <location>
        <begin position="218"/>
        <end position="238"/>
    </location>
</feature>
<dbReference type="Proteomes" id="UP000320011">
    <property type="component" value="Unassembled WGS sequence"/>
</dbReference>
<feature type="transmembrane region" description="Helical" evidence="1">
    <location>
        <begin position="258"/>
        <end position="280"/>
    </location>
</feature>
<dbReference type="AlphaFoldDB" id="A0A558BQN9"/>
<comment type="caution">
    <text evidence="3">The sequence shown here is derived from an EMBL/GenBank/DDBJ whole genome shotgun (WGS) entry which is preliminary data.</text>
</comment>
<keyword evidence="1" id="KW-1133">Transmembrane helix</keyword>
<feature type="transmembrane region" description="Helical" evidence="1">
    <location>
        <begin position="373"/>
        <end position="393"/>
    </location>
</feature>
<keyword evidence="1" id="KW-0472">Membrane</keyword>
<evidence type="ECO:0000313" key="4">
    <source>
        <dbReference type="Proteomes" id="UP000320011"/>
    </source>
</evidence>
<proteinExistence type="predicted"/>
<keyword evidence="1" id="KW-0812">Transmembrane</keyword>
<feature type="transmembrane region" description="Helical" evidence="1">
    <location>
        <begin position="405"/>
        <end position="423"/>
    </location>
</feature>
<organism evidence="3 4">
    <name type="scientific">Amycolatopsis rhizosphaerae</name>
    <dbReference type="NCBI Taxonomy" id="2053003"/>
    <lineage>
        <taxon>Bacteria</taxon>
        <taxon>Bacillati</taxon>
        <taxon>Actinomycetota</taxon>
        <taxon>Actinomycetes</taxon>
        <taxon>Pseudonocardiales</taxon>
        <taxon>Pseudonocardiaceae</taxon>
        <taxon>Amycolatopsis</taxon>
    </lineage>
</organism>
<keyword evidence="3" id="KW-0808">Transferase</keyword>
<feature type="transmembrane region" description="Helical" evidence="1">
    <location>
        <begin position="98"/>
        <end position="116"/>
    </location>
</feature>